<evidence type="ECO:0000256" key="1">
    <source>
        <dbReference type="SAM" id="Phobius"/>
    </source>
</evidence>
<gene>
    <name evidence="2" type="ORF">LSH36_38g02018</name>
</gene>
<reference evidence="2" key="1">
    <citation type="journal article" date="2023" name="Mol. Biol. Evol.">
        <title>Third-Generation Sequencing Reveals the Adaptive Role of the Epigenome in Three Deep-Sea Polychaetes.</title>
        <authorList>
            <person name="Perez M."/>
            <person name="Aroh O."/>
            <person name="Sun Y."/>
            <person name="Lan Y."/>
            <person name="Juniper S.K."/>
            <person name="Young C.R."/>
            <person name="Angers B."/>
            <person name="Qian P.Y."/>
        </authorList>
    </citation>
    <scope>NUCLEOTIDE SEQUENCE</scope>
    <source>
        <strain evidence="2">P08H-3</strain>
    </source>
</reference>
<organism evidence="2 3">
    <name type="scientific">Paralvinella palmiformis</name>
    <dbReference type="NCBI Taxonomy" id="53620"/>
    <lineage>
        <taxon>Eukaryota</taxon>
        <taxon>Metazoa</taxon>
        <taxon>Spiralia</taxon>
        <taxon>Lophotrochozoa</taxon>
        <taxon>Annelida</taxon>
        <taxon>Polychaeta</taxon>
        <taxon>Sedentaria</taxon>
        <taxon>Canalipalpata</taxon>
        <taxon>Terebellida</taxon>
        <taxon>Terebelliformia</taxon>
        <taxon>Alvinellidae</taxon>
        <taxon>Paralvinella</taxon>
    </lineage>
</organism>
<name>A0AAD9K8A6_9ANNE</name>
<proteinExistence type="predicted"/>
<sequence>MMILPSEYLNWLCDREENEIYAKAESYREIRARDINHYMNIEEESSIIFLIRCYSYSLALIYAFVVYYYRHDLIRLRLNIRDPLEL</sequence>
<evidence type="ECO:0000313" key="3">
    <source>
        <dbReference type="Proteomes" id="UP001208570"/>
    </source>
</evidence>
<protein>
    <submittedName>
        <fullName evidence="2">Uncharacterized protein</fullName>
    </submittedName>
</protein>
<keyword evidence="3" id="KW-1185">Reference proteome</keyword>
<keyword evidence="1" id="KW-0812">Transmembrane</keyword>
<keyword evidence="1" id="KW-0472">Membrane</keyword>
<accession>A0AAD9K8A6</accession>
<dbReference type="AlphaFoldDB" id="A0AAD9K8A6"/>
<evidence type="ECO:0000313" key="2">
    <source>
        <dbReference type="EMBL" id="KAK2166512.1"/>
    </source>
</evidence>
<keyword evidence="1" id="KW-1133">Transmembrane helix</keyword>
<dbReference type="EMBL" id="JAODUP010000038">
    <property type="protein sequence ID" value="KAK2166512.1"/>
    <property type="molecule type" value="Genomic_DNA"/>
</dbReference>
<feature type="transmembrane region" description="Helical" evidence="1">
    <location>
        <begin position="47"/>
        <end position="69"/>
    </location>
</feature>
<comment type="caution">
    <text evidence="2">The sequence shown here is derived from an EMBL/GenBank/DDBJ whole genome shotgun (WGS) entry which is preliminary data.</text>
</comment>
<dbReference type="Proteomes" id="UP001208570">
    <property type="component" value="Unassembled WGS sequence"/>
</dbReference>